<dbReference type="GO" id="GO:0005739">
    <property type="term" value="C:mitochondrion"/>
    <property type="evidence" value="ECO:0007669"/>
    <property type="project" value="UniProtKB-ARBA"/>
</dbReference>
<evidence type="ECO:0000259" key="3">
    <source>
        <dbReference type="SMART" id="SM00465"/>
    </source>
</evidence>
<dbReference type="Gene3D" id="1.20.210.10">
    <property type="entry name" value="Cytochrome c oxidase-like, subunit I domain"/>
    <property type="match status" value="1"/>
</dbReference>
<name>A0A2H4NRU4_9PLEO</name>
<dbReference type="EMBL" id="MF784482">
    <property type="protein sequence ID" value="ATV95699.1"/>
    <property type="molecule type" value="Genomic_DNA"/>
</dbReference>
<dbReference type="AlphaFoldDB" id="A0A2H4NRU4"/>
<dbReference type="Pfam" id="PF01541">
    <property type="entry name" value="GIY-YIG"/>
    <property type="match status" value="1"/>
</dbReference>
<dbReference type="SMART" id="SM00465">
    <property type="entry name" value="GIYc"/>
    <property type="match status" value="1"/>
</dbReference>
<dbReference type="SUPFAM" id="SSF82771">
    <property type="entry name" value="GIY-YIG endonuclease"/>
    <property type="match status" value="1"/>
</dbReference>
<dbReference type="Gene3D" id="3.40.1440.10">
    <property type="entry name" value="GIY-YIG endonuclease"/>
    <property type="match status" value="1"/>
</dbReference>
<geneLocation type="mitochondrion" evidence="4"/>
<dbReference type="InterPro" id="IPR036927">
    <property type="entry name" value="Cyt_c_oxase-like_su1_sf"/>
</dbReference>
<dbReference type="GO" id="GO:0004519">
    <property type="term" value="F:endonuclease activity"/>
    <property type="evidence" value="ECO:0007669"/>
    <property type="project" value="UniProtKB-KW"/>
</dbReference>
<dbReference type="InterPro" id="IPR035901">
    <property type="entry name" value="GIY-YIG_endonuc_sf"/>
</dbReference>
<sequence length="433" mass="48966">MSGIQSHSGPSVDLAIFGLHLSGISSLLGAMNLVFNVFLTYLRYSTNFQLTINKCYFSSNKPKYMFKNNSEKDNNYGEDNNGKDNNSKKKDSPENNDKPKLDNRWKEILGRSGPNKHAHVIAVEQINSGGIVTAEKINEILAYCNIKITEQELKSLIDTASFTLTNLNQKSITKDVLKDKLGLPNPCGIPLREPWRDSPQGNSKQRIPGIYIFTHTTTGRKYVGSSSQLAFRLNGYINLSHRKSGLLIPLLHKEGLKNFSLQVFPFYHNYIKGSEIALEQYYLLDPSFTLNTIRVATVVGSNNGKSVFMYNRDMSILYYYTSEQINLIEKFNIHRTTLTKHLNHGTYYLGKYKFLREPVLTAKVKDMSDLDLALMLEKDRVKYNKNKALNSLSKPVRLTSVDNLENTIVLPSPPSRGSSPSGRGHPRPSVKFR</sequence>
<organism evidence="4">
    <name type="scientific">Bipolaris cookei</name>
    <dbReference type="NCBI Taxonomy" id="74410"/>
    <lineage>
        <taxon>Eukaryota</taxon>
        <taxon>Fungi</taxon>
        <taxon>Dikarya</taxon>
        <taxon>Ascomycota</taxon>
        <taxon>Pezizomycotina</taxon>
        <taxon>Dothideomycetes</taxon>
        <taxon>Pleosporomycetidae</taxon>
        <taxon>Pleosporales</taxon>
        <taxon>Pleosporineae</taxon>
        <taxon>Pleosporaceae</taxon>
        <taxon>Bipolaris</taxon>
    </lineage>
</organism>
<keyword evidence="2" id="KW-1133">Transmembrane helix</keyword>
<gene>
    <name evidence="4" type="primary">orf400</name>
</gene>
<feature type="transmembrane region" description="Helical" evidence="2">
    <location>
        <begin position="15"/>
        <end position="39"/>
    </location>
</feature>
<proteinExistence type="predicted"/>
<feature type="domain" description="GIY-YIG" evidence="3">
    <location>
        <begin position="207"/>
        <end position="296"/>
    </location>
</feature>
<evidence type="ECO:0000256" key="1">
    <source>
        <dbReference type="SAM" id="MobiDB-lite"/>
    </source>
</evidence>
<keyword evidence="4" id="KW-0496">Mitochondrion</keyword>
<dbReference type="InterPro" id="IPR003647">
    <property type="entry name" value="Intron_nuc_1_rpt"/>
</dbReference>
<keyword evidence="4" id="KW-0540">Nuclease</keyword>
<protein>
    <submittedName>
        <fullName evidence="4">GIY-YIG endonuclease</fullName>
    </submittedName>
</protein>
<dbReference type="SMART" id="SM00497">
    <property type="entry name" value="IENR1"/>
    <property type="match status" value="1"/>
</dbReference>
<feature type="compositionally biased region" description="Basic and acidic residues" evidence="1">
    <location>
        <begin position="69"/>
        <end position="104"/>
    </location>
</feature>
<keyword evidence="2" id="KW-0472">Membrane</keyword>
<evidence type="ECO:0000313" key="4">
    <source>
        <dbReference type="EMBL" id="ATV95699.1"/>
    </source>
</evidence>
<keyword evidence="4" id="KW-0378">Hydrolase</keyword>
<dbReference type="CDD" id="cd10445">
    <property type="entry name" value="GIY-YIG_bI1_like"/>
    <property type="match status" value="1"/>
</dbReference>
<accession>A0A2H4NRU4</accession>
<keyword evidence="4" id="KW-0255">Endonuclease</keyword>
<dbReference type="RefSeq" id="YP_009445533.1">
    <property type="nucleotide sequence ID" value="NC_036417.1"/>
</dbReference>
<evidence type="ECO:0000256" key="2">
    <source>
        <dbReference type="SAM" id="Phobius"/>
    </source>
</evidence>
<dbReference type="InterPro" id="IPR000305">
    <property type="entry name" value="GIY-YIG_endonuc"/>
</dbReference>
<dbReference type="SUPFAM" id="SSF81442">
    <property type="entry name" value="Cytochrome c oxidase subunit I-like"/>
    <property type="match status" value="1"/>
</dbReference>
<feature type="region of interest" description="Disordered" evidence="1">
    <location>
        <begin position="409"/>
        <end position="433"/>
    </location>
</feature>
<feature type="compositionally biased region" description="Basic residues" evidence="1">
    <location>
        <begin position="424"/>
        <end position="433"/>
    </location>
</feature>
<keyword evidence="2" id="KW-0812">Transmembrane</keyword>
<dbReference type="GeneID" id="35116785"/>
<reference evidence="4" key="1">
    <citation type="submission" date="2017-08" db="EMBL/GenBank/DDBJ databases">
        <title>The genome sequence of Bipolaris cookei reveals mechanisms of pathogenesis underlying target leaf spot of sorghum.</title>
        <authorList>
            <person name="Zaccaron A.Z."/>
            <person name="Bluhm B.H."/>
        </authorList>
    </citation>
    <scope>NUCLEOTIDE SEQUENCE</scope>
    <source>
        <strain evidence="4">LSLP18</strain>
    </source>
</reference>
<feature type="region of interest" description="Disordered" evidence="1">
    <location>
        <begin position="68"/>
        <end position="104"/>
    </location>
</feature>